<evidence type="ECO:0000313" key="1">
    <source>
        <dbReference type="EMBL" id="CAD71866.1"/>
    </source>
</evidence>
<protein>
    <submittedName>
        <fullName evidence="1">Uncharacterized protein</fullName>
    </submittedName>
</protein>
<gene>
    <name evidence="1" type="ordered locus">RB1012</name>
</gene>
<organism evidence="1 2">
    <name type="scientific">Rhodopirellula baltica (strain DSM 10527 / NCIMB 13988 / SH1)</name>
    <dbReference type="NCBI Taxonomy" id="243090"/>
    <lineage>
        <taxon>Bacteria</taxon>
        <taxon>Pseudomonadati</taxon>
        <taxon>Planctomycetota</taxon>
        <taxon>Planctomycetia</taxon>
        <taxon>Pirellulales</taxon>
        <taxon>Pirellulaceae</taxon>
        <taxon>Rhodopirellula</taxon>
    </lineage>
</organism>
<dbReference type="HOGENOM" id="CLU_3122000_0_0_0"/>
<dbReference type="KEGG" id="rba:RB1012"/>
<proteinExistence type="predicted"/>
<keyword evidence="2" id="KW-1185">Reference proteome</keyword>
<name>Q7UXY5_RHOBA</name>
<evidence type="ECO:0000313" key="2">
    <source>
        <dbReference type="Proteomes" id="UP000001025"/>
    </source>
</evidence>
<dbReference type="Proteomes" id="UP000001025">
    <property type="component" value="Chromosome"/>
</dbReference>
<dbReference type="EMBL" id="BX294134">
    <property type="protein sequence ID" value="CAD71866.1"/>
    <property type="molecule type" value="Genomic_DNA"/>
</dbReference>
<dbReference type="STRING" id="243090.RB1012"/>
<accession>Q7UXY5</accession>
<reference evidence="1 2" key="1">
    <citation type="journal article" date="2003" name="Proc. Natl. Acad. Sci. U.S.A.">
        <title>Complete genome sequence of the marine planctomycete Pirellula sp. strain 1.</title>
        <authorList>
            <person name="Gloeckner F.O."/>
            <person name="Kube M."/>
            <person name="Bauer M."/>
            <person name="Teeling H."/>
            <person name="Lombardot T."/>
            <person name="Ludwig W."/>
            <person name="Gade D."/>
            <person name="Beck A."/>
            <person name="Borzym K."/>
            <person name="Heitmann K."/>
            <person name="Rabus R."/>
            <person name="Schlesner H."/>
            <person name="Amann R."/>
            <person name="Reinhardt R."/>
        </authorList>
    </citation>
    <scope>NUCLEOTIDE SEQUENCE [LARGE SCALE GENOMIC DNA]</scope>
    <source>
        <strain evidence="2">DSM 10527 / NCIMB 13988 / SH1</strain>
    </source>
</reference>
<sequence length="50" mass="6126">MGTNSPTQRLRRLQIFDRPCVRWTSKSVDQPRLRRTWKSIVRKWLGWTLN</sequence>
<dbReference type="AlphaFoldDB" id="Q7UXY5"/>
<dbReference type="EnsemblBacteria" id="CAD71866">
    <property type="protein sequence ID" value="CAD71866"/>
    <property type="gene ID" value="RB1012"/>
</dbReference>
<dbReference type="InParanoid" id="Q7UXY5"/>